<gene>
    <name evidence="2" type="ORF">QTH91_02095</name>
</gene>
<keyword evidence="2" id="KW-0328">Glycosyltransferase</keyword>
<proteinExistence type="predicted"/>
<dbReference type="GO" id="GO:0016757">
    <property type="term" value="F:glycosyltransferase activity"/>
    <property type="evidence" value="ECO:0007669"/>
    <property type="project" value="UniProtKB-KW"/>
</dbReference>
<dbReference type="EMBL" id="JASZYV010000001">
    <property type="protein sequence ID" value="MDM0043264.1"/>
    <property type="molecule type" value="Genomic_DNA"/>
</dbReference>
<comment type="caution">
    <text evidence="2">The sequence shown here is derived from an EMBL/GenBank/DDBJ whole genome shotgun (WGS) entry which is preliminary data.</text>
</comment>
<name>A0ABT7N5N5_9BURK</name>
<organism evidence="2 3">
    <name type="scientific">Variovorax dokdonensis</name>
    <dbReference type="NCBI Taxonomy" id="344883"/>
    <lineage>
        <taxon>Bacteria</taxon>
        <taxon>Pseudomonadati</taxon>
        <taxon>Pseudomonadota</taxon>
        <taxon>Betaproteobacteria</taxon>
        <taxon>Burkholderiales</taxon>
        <taxon>Comamonadaceae</taxon>
        <taxon>Variovorax</taxon>
    </lineage>
</organism>
<dbReference type="Proteomes" id="UP001174908">
    <property type="component" value="Unassembled WGS sequence"/>
</dbReference>
<dbReference type="PANTHER" id="PTHR46401">
    <property type="entry name" value="GLYCOSYLTRANSFERASE WBBK-RELATED"/>
    <property type="match status" value="1"/>
</dbReference>
<evidence type="ECO:0000313" key="2">
    <source>
        <dbReference type="EMBL" id="MDM0043264.1"/>
    </source>
</evidence>
<keyword evidence="1 2" id="KW-0808">Transferase</keyword>
<reference evidence="2" key="1">
    <citation type="submission" date="2023-06" db="EMBL/GenBank/DDBJ databases">
        <authorList>
            <person name="Jiang Y."/>
            <person name="Liu Q."/>
        </authorList>
    </citation>
    <scope>NUCLEOTIDE SEQUENCE</scope>
    <source>
        <strain evidence="2">CGMCC 1.12089</strain>
    </source>
</reference>
<dbReference type="RefSeq" id="WP_286658381.1">
    <property type="nucleotide sequence ID" value="NZ_JASZYV010000001.1"/>
</dbReference>
<evidence type="ECO:0000256" key="1">
    <source>
        <dbReference type="ARBA" id="ARBA00022679"/>
    </source>
</evidence>
<dbReference type="Gene3D" id="3.40.50.2000">
    <property type="entry name" value="Glycogen Phosphorylase B"/>
    <property type="match status" value="2"/>
</dbReference>
<evidence type="ECO:0000313" key="3">
    <source>
        <dbReference type="Proteomes" id="UP001174908"/>
    </source>
</evidence>
<dbReference type="Pfam" id="PF13692">
    <property type="entry name" value="Glyco_trans_1_4"/>
    <property type="match status" value="1"/>
</dbReference>
<sequence>MQTVHFLYPGSLAMRTGGTIYDRRIVEGLRESGWQVHAQSLGEGFPFPDAATMTQARARVESLPDDSLVLVDGLAFGVLDATATEHAARLRWIALVHHPLALEAGLRPSQQQALLGSERRALGTARGVIVTSPGTVDDLTPYDVDRQHVRVVLPGTDRAALSAGTAQVSLETPLQLLCVASITPRKAHAVLVEALAGLKDRHWHLHCAGSEQMDAACAAQLRAAIESHGLAERVTMHGEQDDDGLARRYAAADVFVLPSLHEGYGMALAEALARGLPIVSTRAGAIPGTVPPDAGMLVPPGDVPALRAALARVMDDAAWRSRLHAGAVAARHALPDWRQSAERFALALQDFAKAPLRSATTGANA</sequence>
<protein>
    <submittedName>
        <fullName evidence="2">Glycosyltransferase family 4 protein</fullName>
        <ecNumber evidence="2">2.4.-.-</ecNumber>
    </submittedName>
</protein>
<dbReference type="SUPFAM" id="SSF53756">
    <property type="entry name" value="UDP-Glycosyltransferase/glycogen phosphorylase"/>
    <property type="match status" value="1"/>
</dbReference>
<dbReference type="PANTHER" id="PTHR46401:SF2">
    <property type="entry name" value="GLYCOSYLTRANSFERASE WBBK-RELATED"/>
    <property type="match status" value="1"/>
</dbReference>
<dbReference type="EC" id="2.4.-.-" evidence="2"/>
<dbReference type="CDD" id="cd03801">
    <property type="entry name" value="GT4_PimA-like"/>
    <property type="match status" value="1"/>
</dbReference>
<accession>A0ABT7N5N5</accession>
<keyword evidence="3" id="KW-1185">Reference proteome</keyword>